<protein>
    <recommendedName>
        <fullName evidence="8">Mediator of RNA polymerase II transcription subunit 27</fullName>
    </recommendedName>
</protein>
<dbReference type="InterPro" id="IPR021627">
    <property type="entry name" value="Mediator_Med27"/>
</dbReference>
<keyword evidence="5" id="KW-0539">Nucleus</keyword>
<dbReference type="GO" id="GO:0016592">
    <property type="term" value="C:mediator complex"/>
    <property type="evidence" value="ECO:0007669"/>
    <property type="project" value="InterPro"/>
</dbReference>
<proteinExistence type="inferred from homology"/>
<dbReference type="Proteomes" id="UP001142055">
    <property type="component" value="Chromosome 1"/>
</dbReference>
<reference evidence="6" key="1">
    <citation type="submission" date="2022-12" db="EMBL/GenBank/DDBJ databases">
        <title>Genome assemblies of Blomia tropicalis.</title>
        <authorList>
            <person name="Cui Y."/>
        </authorList>
    </citation>
    <scope>NUCLEOTIDE SEQUENCE</scope>
    <source>
        <tissue evidence="6">Adult mites</tissue>
    </source>
</reference>
<keyword evidence="3" id="KW-0805">Transcription regulation</keyword>
<evidence type="ECO:0000313" key="7">
    <source>
        <dbReference type="Proteomes" id="UP001142055"/>
    </source>
</evidence>
<dbReference type="PANTHER" id="PTHR13130">
    <property type="entry name" value="34 KDA TRANSCRIPTIONAL CO-ACTIVATOR-RELATED"/>
    <property type="match status" value="1"/>
</dbReference>
<dbReference type="OrthoDB" id="1868004at2759"/>
<keyword evidence="4" id="KW-0804">Transcription</keyword>
<evidence type="ECO:0000256" key="4">
    <source>
        <dbReference type="ARBA" id="ARBA00023163"/>
    </source>
</evidence>
<evidence type="ECO:0000256" key="1">
    <source>
        <dbReference type="ARBA" id="ARBA00004123"/>
    </source>
</evidence>
<gene>
    <name evidence="6" type="ORF">RDWZM_001241</name>
</gene>
<dbReference type="GO" id="GO:0006357">
    <property type="term" value="P:regulation of transcription by RNA polymerase II"/>
    <property type="evidence" value="ECO:0007669"/>
    <property type="project" value="TreeGrafter"/>
</dbReference>
<dbReference type="OMA" id="FHEDCRN"/>
<name>A0A9Q0RQF5_BLOTA</name>
<dbReference type="EMBL" id="JAPWDV010000001">
    <property type="protein sequence ID" value="KAJ6222696.1"/>
    <property type="molecule type" value="Genomic_DNA"/>
</dbReference>
<comment type="similarity">
    <text evidence="2">Belongs to the Mediator complex subunit 27 family.</text>
</comment>
<evidence type="ECO:0000256" key="5">
    <source>
        <dbReference type="ARBA" id="ARBA00023242"/>
    </source>
</evidence>
<dbReference type="Pfam" id="PF11571">
    <property type="entry name" value="Med27"/>
    <property type="match status" value="1"/>
</dbReference>
<evidence type="ECO:0000256" key="2">
    <source>
        <dbReference type="ARBA" id="ARBA00008048"/>
    </source>
</evidence>
<comment type="subcellular location">
    <subcellularLocation>
        <location evidence="1">Nucleus</location>
    </subcellularLocation>
</comment>
<evidence type="ECO:0000313" key="6">
    <source>
        <dbReference type="EMBL" id="KAJ6222696.1"/>
    </source>
</evidence>
<sequence length="335" mass="39385">MTDINNLEPLYAALKAVNSLRNTVSDMFKWMVDLPQNNPQMTDSELKKTKEKIANELTQFHNTLNQRYNNLEASCMLMSNQSMAMSLGNTHLVGQDPNYDKTSLYTDMLISYRWLDNMQEYSLFAFQAMQTSFTKRNSMTKNRQRTRIINNHNTSPITFDHFMATIQRVYSMDMSIEIVRPFGVFSVLKVVVSRTLRAVIVLRGFFIEWVVIKGFEETFDEINPNQMNKPIDNKRPPHMYMGNLSDMSNHKLDIWSQSRYQIFRTITEHANAAIIHFYAPIAMESAIKAYLNWLKSYSKLFETKCHKCDARLLNNMPPTWRDFRTNEPYHFECRP</sequence>
<evidence type="ECO:0000256" key="3">
    <source>
        <dbReference type="ARBA" id="ARBA00023015"/>
    </source>
</evidence>
<evidence type="ECO:0008006" key="8">
    <source>
        <dbReference type="Google" id="ProtNLM"/>
    </source>
</evidence>
<accession>A0A9Q0RQF5</accession>
<comment type="caution">
    <text evidence="6">The sequence shown here is derived from an EMBL/GenBank/DDBJ whole genome shotgun (WGS) entry which is preliminary data.</text>
</comment>
<dbReference type="AlphaFoldDB" id="A0A9Q0RQF5"/>
<dbReference type="GO" id="GO:0003713">
    <property type="term" value="F:transcription coactivator activity"/>
    <property type="evidence" value="ECO:0007669"/>
    <property type="project" value="TreeGrafter"/>
</dbReference>
<dbReference type="PANTHER" id="PTHR13130:SF4">
    <property type="entry name" value="MEDIATOR OF RNA POLYMERASE II TRANSCRIPTION SUBUNIT 27"/>
    <property type="match status" value="1"/>
</dbReference>
<organism evidence="6 7">
    <name type="scientific">Blomia tropicalis</name>
    <name type="common">Mite</name>
    <dbReference type="NCBI Taxonomy" id="40697"/>
    <lineage>
        <taxon>Eukaryota</taxon>
        <taxon>Metazoa</taxon>
        <taxon>Ecdysozoa</taxon>
        <taxon>Arthropoda</taxon>
        <taxon>Chelicerata</taxon>
        <taxon>Arachnida</taxon>
        <taxon>Acari</taxon>
        <taxon>Acariformes</taxon>
        <taxon>Sarcoptiformes</taxon>
        <taxon>Astigmata</taxon>
        <taxon>Glycyphagoidea</taxon>
        <taxon>Echimyopodidae</taxon>
        <taxon>Blomia</taxon>
    </lineage>
</organism>
<keyword evidence="7" id="KW-1185">Reference proteome</keyword>